<keyword evidence="1" id="KW-0812">Transmembrane</keyword>
<dbReference type="EMBL" id="CASHTH010003718">
    <property type="protein sequence ID" value="CAI8048253.1"/>
    <property type="molecule type" value="Genomic_DNA"/>
</dbReference>
<comment type="caution">
    <text evidence="2">The sequence shown here is derived from an EMBL/GenBank/DDBJ whole genome shotgun (WGS) entry which is preliminary data.</text>
</comment>
<evidence type="ECO:0000256" key="1">
    <source>
        <dbReference type="SAM" id="Phobius"/>
    </source>
</evidence>
<evidence type="ECO:0000313" key="2">
    <source>
        <dbReference type="EMBL" id="CAI8048253.1"/>
    </source>
</evidence>
<accession>A0AA35THR8</accession>
<keyword evidence="1" id="KW-1133">Transmembrane helix</keyword>
<dbReference type="AlphaFoldDB" id="A0AA35THR8"/>
<organism evidence="2 3">
    <name type="scientific">Geodia barretti</name>
    <name type="common">Barrett's horny sponge</name>
    <dbReference type="NCBI Taxonomy" id="519541"/>
    <lineage>
        <taxon>Eukaryota</taxon>
        <taxon>Metazoa</taxon>
        <taxon>Porifera</taxon>
        <taxon>Demospongiae</taxon>
        <taxon>Heteroscleromorpha</taxon>
        <taxon>Tetractinellida</taxon>
        <taxon>Astrophorina</taxon>
        <taxon>Geodiidae</taxon>
        <taxon>Geodia</taxon>
    </lineage>
</organism>
<reference evidence="2" key="1">
    <citation type="submission" date="2023-03" db="EMBL/GenBank/DDBJ databases">
        <authorList>
            <person name="Steffen K."/>
            <person name="Cardenas P."/>
        </authorList>
    </citation>
    <scope>NUCLEOTIDE SEQUENCE</scope>
</reference>
<gene>
    <name evidence="2" type="ORF">GBAR_LOCUS26635</name>
</gene>
<feature type="transmembrane region" description="Helical" evidence="1">
    <location>
        <begin position="36"/>
        <end position="61"/>
    </location>
</feature>
<keyword evidence="3" id="KW-1185">Reference proteome</keyword>
<sequence length="117" mass="12792">MAVSPTLSVLTALLSPTTLPSDATPTTEDPLQRHFSAIVGVPVGIGLAILILSSCALYLFLSAYIKHRREEREQATNTTNVVSIFHSHHLLHPRICLSVCLSFYGHMAMAPSYSIHH</sequence>
<name>A0AA35THR8_GEOBA</name>
<keyword evidence="1" id="KW-0472">Membrane</keyword>
<dbReference type="Proteomes" id="UP001174909">
    <property type="component" value="Unassembled WGS sequence"/>
</dbReference>
<evidence type="ECO:0000313" key="3">
    <source>
        <dbReference type="Proteomes" id="UP001174909"/>
    </source>
</evidence>
<protein>
    <submittedName>
        <fullName evidence="2">Uncharacterized protein</fullName>
    </submittedName>
</protein>
<proteinExistence type="predicted"/>